<dbReference type="Proteomes" id="UP000051952">
    <property type="component" value="Unassembled WGS sequence"/>
</dbReference>
<reference evidence="2" key="1">
    <citation type="submission" date="2015-09" db="EMBL/GenBank/DDBJ databases">
        <authorList>
            <consortium name="Pathogen Informatics"/>
        </authorList>
    </citation>
    <scope>NUCLEOTIDE SEQUENCE [LARGE SCALE GENOMIC DNA]</scope>
    <source>
        <strain evidence="2">Lake Konstanz</strain>
    </source>
</reference>
<keyword evidence="2" id="KW-1185">Reference proteome</keyword>
<dbReference type="VEuPathDB" id="TriTrypDB:BSAL_81010"/>
<name>A0A0S4J1A3_BODSA</name>
<organism evidence="1 2">
    <name type="scientific">Bodo saltans</name>
    <name type="common">Flagellated protozoan</name>
    <dbReference type="NCBI Taxonomy" id="75058"/>
    <lineage>
        <taxon>Eukaryota</taxon>
        <taxon>Discoba</taxon>
        <taxon>Euglenozoa</taxon>
        <taxon>Kinetoplastea</taxon>
        <taxon>Metakinetoplastina</taxon>
        <taxon>Eubodonida</taxon>
        <taxon>Bodonidae</taxon>
        <taxon>Bodo</taxon>
    </lineage>
</organism>
<dbReference type="OMA" id="MARACNG"/>
<protein>
    <submittedName>
        <fullName evidence="1">Uncharacterized protein</fullName>
    </submittedName>
</protein>
<sequence>MDVVEARLSELVKESRDQIEAVVAAISNPEHDVPADKVAVALASRFDGEKYAPLLLCTLAVMDVLSLRIKGHHDVRAAEVMGYFFRMLQPDHVMARACNGAQSSTKARVKGYIKRWVGRDCLTQQQCDEIFLAIENGVSSSAVVAPSTNEAADSQAALVSASSSGAAASASSSIPRELAIEVESLVTTLTALLQRVSIDAAASMTQRIAHVRFSGQLSLEHPTMETSLTLSGFIAELRAVLARETKQRDAETAAAQSRSATHSLLDTDGGAKTVGVLSELLHQRHEASVAEKTIAETDAATTPSYRRRLESDVGGHVGRIYAQPGHEFLLAGRTAQSDSGTFQPARSETTIRRPFRVPKRPSGAGYFRTWGITDEQWAVEKDMSRIEVVKPRTVTGLQRSATSDGSGGLKRPRD</sequence>
<dbReference type="AlphaFoldDB" id="A0A0S4J1A3"/>
<evidence type="ECO:0000313" key="1">
    <source>
        <dbReference type="EMBL" id="CUG54848.1"/>
    </source>
</evidence>
<gene>
    <name evidence="1" type="ORF">BSAL_81010</name>
</gene>
<evidence type="ECO:0000313" key="2">
    <source>
        <dbReference type="Proteomes" id="UP000051952"/>
    </source>
</evidence>
<dbReference type="EMBL" id="CYKH01000868">
    <property type="protein sequence ID" value="CUG54848.1"/>
    <property type="molecule type" value="Genomic_DNA"/>
</dbReference>
<proteinExistence type="predicted"/>
<accession>A0A0S4J1A3</accession>